<keyword evidence="2" id="KW-1185">Reference proteome</keyword>
<protein>
    <recommendedName>
        <fullName evidence="3">Outer membrane protein beta-barrel domain-containing protein</fullName>
    </recommendedName>
</protein>
<dbReference type="SUPFAM" id="SSF56925">
    <property type="entry name" value="OMPA-like"/>
    <property type="match status" value="1"/>
</dbReference>
<dbReference type="InterPro" id="IPR011250">
    <property type="entry name" value="OMP/PagP_B-barrel"/>
</dbReference>
<evidence type="ECO:0008006" key="3">
    <source>
        <dbReference type="Google" id="ProtNLM"/>
    </source>
</evidence>
<dbReference type="Gene3D" id="2.40.160.20">
    <property type="match status" value="1"/>
</dbReference>
<dbReference type="RefSeq" id="WP_144075616.1">
    <property type="nucleotide sequence ID" value="NZ_CP076128.1"/>
</dbReference>
<gene>
    <name evidence="1" type="ORF">KM029_04705</name>
</gene>
<proteinExistence type="predicted"/>
<name>A0ABX8GYR1_9BACT</name>
<organism evidence="1 2">
    <name type="scientific">Flammeovirga kamogawensis</name>
    <dbReference type="NCBI Taxonomy" id="373891"/>
    <lineage>
        <taxon>Bacteria</taxon>
        <taxon>Pseudomonadati</taxon>
        <taxon>Bacteroidota</taxon>
        <taxon>Cytophagia</taxon>
        <taxon>Cytophagales</taxon>
        <taxon>Flammeovirgaceae</taxon>
        <taxon>Flammeovirga</taxon>
    </lineage>
</organism>
<dbReference type="EMBL" id="CP076128">
    <property type="protein sequence ID" value="QWG08242.1"/>
    <property type="molecule type" value="Genomic_DNA"/>
</dbReference>
<evidence type="ECO:0000313" key="1">
    <source>
        <dbReference type="EMBL" id="QWG08242.1"/>
    </source>
</evidence>
<accession>A0ABX8GYR1</accession>
<reference evidence="1 2" key="1">
    <citation type="submission" date="2021-05" db="EMBL/GenBank/DDBJ databases">
        <title>Comparative genomic studies on the polysaccharide-degrading batcterial strains of the Flammeovirga genus.</title>
        <authorList>
            <person name="Zewei F."/>
            <person name="Zheng Z."/>
            <person name="Yu L."/>
            <person name="Ruyue G."/>
            <person name="Yanhong M."/>
            <person name="Yuanyuan C."/>
            <person name="Jingyan G."/>
            <person name="Wenjun H."/>
        </authorList>
    </citation>
    <scope>NUCLEOTIDE SEQUENCE [LARGE SCALE GENOMIC DNA]</scope>
    <source>
        <strain evidence="1 2">YS10</strain>
    </source>
</reference>
<sequence length="238" mass="26982">MITKINYILISIFLLGTSSLFGQDVMPKPKRTLIIGGALGSYRGDLSPSYSKVNGGANIGIVFNKKKRFDLRVDLSYLYLQGQKLRSSDYVPPLTEPFPNDYFQSHTLNTSISVMYNIINKRNFKLYIAQGIGVFYFNPMDENGEELIDNISDNRNGIYETRNENEVYSNFAFSMPTRFGATYYLKNNFGVGLSCTFTNPFTDYLDNVSDFGNVKGNDNAMSINFNCFIPLSYSKIKK</sequence>
<dbReference type="Proteomes" id="UP000682802">
    <property type="component" value="Chromosome 1"/>
</dbReference>
<evidence type="ECO:0000313" key="2">
    <source>
        <dbReference type="Proteomes" id="UP000682802"/>
    </source>
</evidence>